<name>A0ABR6X236_9BURK</name>
<feature type="transmembrane region" description="Helical" evidence="7">
    <location>
        <begin position="78"/>
        <end position="99"/>
    </location>
</feature>
<feature type="transmembrane region" description="Helical" evidence="7">
    <location>
        <begin position="155"/>
        <end position="177"/>
    </location>
</feature>
<keyword evidence="6 7" id="KW-0472">Membrane</keyword>
<dbReference type="PANTHER" id="PTHR31272">
    <property type="entry name" value="CYTOCHROME C-TYPE BIOGENESIS PROTEIN HI_1454-RELATED"/>
    <property type="match status" value="1"/>
</dbReference>
<evidence type="ECO:0000313" key="10">
    <source>
        <dbReference type="Proteomes" id="UP000648257"/>
    </source>
</evidence>
<feature type="transmembrane region" description="Helical" evidence="7">
    <location>
        <begin position="119"/>
        <end position="149"/>
    </location>
</feature>
<dbReference type="Pfam" id="PF02683">
    <property type="entry name" value="DsbD_TM"/>
    <property type="match status" value="1"/>
</dbReference>
<feature type="transmembrane region" description="Helical" evidence="7">
    <location>
        <begin position="6"/>
        <end position="32"/>
    </location>
</feature>
<organism evidence="9 10">
    <name type="scientific">Undibacterium seohonense</name>
    <dbReference type="NCBI Taxonomy" id="1344950"/>
    <lineage>
        <taxon>Bacteria</taxon>
        <taxon>Pseudomonadati</taxon>
        <taxon>Pseudomonadota</taxon>
        <taxon>Betaproteobacteria</taxon>
        <taxon>Burkholderiales</taxon>
        <taxon>Oxalobacteraceae</taxon>
        <taxon>Undibacterium</taxon>
    </lineage>
</organism>
<evidence type="ECO:0000313" key="9">
    <source>
        <dbReference type="EMBL" id="MBC3806693.1"/>
    </source>
</evidence>
<evidence type="ECO:0000256" key="1">
    <source>
        <dbReference type="ARBA" id="ARBA00004141"/>
    </source>
</evidence>
<comment type="caution">
    <text evidence="9">The sequence shown here is derived from an EMBL/GenBank/DDBJ whole genome shotgun (WGS) entry which is preliminary data.</text>
</comment>
<accession>A0ABR6X236</accession>
<sequence>MPLEFASVTIALVAGVLSVLSPCVWPLVPIVMTSASGQSRLGPIYLAFGLSLSFAIAGAFLSFILLNLGLNPDAFRSVAAVLMVLVGLILVVKPLADWINQHLSMLSSRFDIGSGSNSLGQFGVGLLLGLVWLPCVGPTLGAAIAVASIGQDMGMAFLVMFAFGIGTASALLLAAFVSGQVLKRVRPGLFSRVASAKMVLGYLLIVLGGMILVGLDKTLEIYANQILPDWAISL</sequence>
<comment type="subcellular location">
    <subcellularLocation>
        <location evidence="1">Membrane</location>
        <topology evidence="1">Multi-pass membrane protein</topology>
    </subcellularLocation>
</comment>
<comment type="similarity">
    <text evidence="2">Belongs to the DsbD family.</text>
</comment>
<reference evidence="9 10" key="1">
    <citation type="submission" date="2020-08" db="EMBL/GenBank/DDBJ databases">
        <title>Novel species isolated from subtropical streams in China.</title>
        <authorList>
            <person name="Lu H."/>
        </authorList>
    </citation>
    <scope>NUCLEOTIDE SEQUENCE [LARGE SCALE GENOMIC DNA]</scope>
    <source>
        <strain evidence="9 10">KACC 16656</strain>
    </source>
</reference>
<feature type="transmembrane region" description="Helical" evidence="7">
    <location>
        <begin position="44"/>
        <end position="66"/>
    </location>
</feature>
<protein>
    <submittedName>
        <fullName evidence="9">Sulfite exporter TauE/SafE family protein</fullName>
    </submittedName>
</protein>
<evidence type="ECO:0000256" key="3">
    <source>
        <dbReference type="ARBA" id="ARBA00022692"/>
    </source>
</evidence>
<evidence type="ECO:0000256" key="6">
    <source>
        <dbReference type="ARBA" id="ARBA00023136"/>
    </source>
</evidence>
<feature type="transmembrane region" description="Helical" evidence="7">
    <location>
        <begin position="198"/>
        <end position="215"/>
    </location>
</feature>
<evidence type="ECO:0000256" key="7">
    <source>
        <dbReference type="SAM" id="Phobius"/>
    </source>
</evidence>
<keyword evidence="3 7" id="KW-0812">Transmembrane</keyword>
<dbReference type="EMBL" id="JACOFW010000004">
    <property type="protein sequence ID" value="MBC3806693.1"/>
    <property type="molecule type" value="Genomic_DNA"/>
</dbReference>
<keyword evidence="5 7" id="KW-1133">Transmembrane helix</keyword>
<dbReference type="Proteomes" id="UP000648257">
    <property type="component" value="Unassembled WGS sequence"/>
</dbReference>
<dbReference type="PANTHER" id="PTHR31272:SF9">
    <property type="entry name" value="BLL1027 PROTEIN"/>
    <property type="match status" value="1"/>
</dbReference>
<evidence type="ECO:0000256" key="2">
    <source>
        <dbReference type="ARBA" id="ARBA00006143"/>
    </source>
</evidence>
<dbReference type="InterPro" id="IPR003834">
    <property type="entry name" value="Cyt_c_assmbl_TM_dom"/>
</dbReference>
<gene>
    <name evidence="9" type="ORF">H8K52_04950</name>
</gene>
<dbReference type="RefSeq" id="WP_186921790.1">
    <property type="nucleotide sequence ID" value="NZ_JACOFW010000004.1"/>
</dbReference>
<proteinExistence type="inferred from homology"/>
<evidence type="ECO:0000259" key="8">
    <source>
        <dbReference type="Pfam" id="PF02683"/>
    </source>
</evidence>
<keyword evidence="10" id="KW-1185">Reference proteome</keyword>
<evidence type="ECO:0000256" key="4">
    <source>
        <dbReference type="ARBA" id="ARBA00022748"/>
    </source>
</evidence>
<keyword evidence="4" id="KW-0201">Cytochrome c-type biogenesis</keyword>
<evidence type="ECO:0000256" key="5">
    <source>
        <dbReference type="ARBA" id="ARBA00022989"/>
    </source>
</evidence>
<feature type="domain" description="Cytochrome C biogenesis protein transmembrane" evidence="8">
    <location>
        <begin position="8"/>
        <end position="205"/>
    </location>
</feature>
<dbReference type="InterPro" id="IPR051790">
    <property type="entry name" value="Cytochrome_c-biogenesis_DsbD"/>
</dbReference>